<evidence type="ECO:0000256" key="1">
    <source>
        <dbReference type="SAM" id="Phobius"/>
    </source>
</evidence>
<gene>
    <name evidence="3" type="ORF">SLEP1_g54142</name>
</gene>
<feature type="transmembrane region" description="Helical" evidence="1">
    <location>
        <begin position="51"/>
        <end position="71"/>
    </location>
</feature>
<dbReference type="EMBL" id="BPVZ01000223">
    <property type="protein sequence ID" value="GKV47225.1"/>
    <property type="molecule type" value="Genomic_DNA"/>
</dbReference>
<keyword evidence="1" id="KW-0812">Transmembrane</keyword>
<dbReference type="Pfam" id="PF13968">
    <property type="entry name" value="DUF4220"/>
    <property type="match status" value="2"/>
</dbReference>
<feature type="transmembrane region" description="Helical" evidence="1">
    <location>
        <begin position="229"/>
        <end position="250"/>
    </location>
</feature>
<evidence type="ECO:0000313" key="4">
    <source>
        <dbReference type="Proteomes" id="UP001054252"/>
    </source>
</evidence>
<feature type="transmembrane region" description="Helical" evidence="1">
    <location>
        <begin position="78"/>
        <end position="101"/>
    </location>
</feature>
<feature type="transmembrane region" description="Helical" evidence="1">
    <location>
        <begin position="107"/>
        <end position="126"/>
    </location>
</feature>
<keyword evidence="1" id="KW-1133">Transmembrane helix</keyword>
<proteinExistence type="predicted"/>
<feature type="transmembrane region" description="Helical" evidence="1">
    <location>
        <begin position="21"/>
        <end position="39"/>
    </location>
</feature>
<evidence type="ECO:0000259" key="2">
    <source>
        <dbReference type="Pfam" id="PF13968"/>
    </source>
</evidence>
<organism evidence="3 4">
    <name type="scientific">Rubroshorea leprosula</name>
    <dbReference type="NCBI Taxonomy" id="152421"/>
    <lineage>
        <taxon>Eukaryota</taxon>
        <taxon>Viridiplantae</taxon>
        <taxon>Streptophyta</taxon>
        <taxon>Embryophyta</taxon>
        <taxon>Tracheophyta</taxon>
        <taxon>Spermatophyta</taxon>
        <taxon>Magnoliopsida</taxon>
        <taxon>eudicotyledons</taxon>
        <taxon>Gunneridae</taxon>
        <taxon>Pentapetalae</taxon>
        <taxon>rosids</taxon>
        <taxon>malvids</taxon>
        <taxon>Malvales</taxon>
        <taxon>Dipterocarpaceae</taxon>
        <taxon>Rubroshorea</taxon>
    </lineage>
</organism>
<protein>
    <recommendedName>
        <fullName evidence="2">DUF4220 domain-containing protein</fullName>
    </recommendedName>
</protein>
<dbReference type="Proteomes" id="UP001054252">
    <property type="component" value="Unassembled WGS sequence"/>
</dbReference>
<dbReference type="PANTHER" id="PTHR31325">
    <property type="entry name" value="OS01G0798800 PROTEIN-RELATED"/>
    <property type="match status" value="1"/>
</dbReference>
<dbReference type="InterPro" id="IPR025315">
    <property type="entry name" value="DUF4220"/>
</dbReference>
<accession>A0AAV5MBR9</accession>
<evidence type="ECO:0000313" key="3">
    <source>
        <dbReference type="EMBL" id="GKV47225.1"/>
    </source>
</evidence>
<sequence length="677" mass="77641">MLGPPVVESVIKLWSTWKIRGLIILSLLVQCFLNLFAPLRRQSGNKWIVVPIWLTYLLADWVATFTIGLMGRAEVSDILAFWAPFLLLHLGGPDSITSFSLEDNELWLRHLFGLMLQIGSTVYVMLQSLPGKKLWLPTLLVFIAGIIKYAERNYAFYLASFDHFEQPATGIIKNLLVGPLVHPQVRHTNREVIKEGGSKEVLLKLETELSLLYEALHTKLPVVCCKIGYVLRAISFGCIFGALLSFGLILNHYHKLGKFEIWLTYGLLIGAITLDFISIGFLIFSDFNLALGKIPIPECKIVAWIKNRRRWSRRIPQCNFITCFVNDRPYWLNKLADFLHIRNVLDAIKLSRCLSSKTLTEEVWHFILEEVKKKAAFAATVEQGIKISLKRGDGILDSNNEYRRLIWSVKDLDYSKSLLTWHFATDLCFHDEDDSSTSNNMDGHLINYKAISKLLSDYMLYLMEMQPGMMSTVSLDWKDVHKQSCDDIKCFFNSPSSLDGKFFSRAVLQLDPDSRDFLFKFPFYRGAKRYPILHYHAHKLAHQLKGFHEGSHRIPWKLMSQVWVEIMCYAAINCKPNVHAQQPSKGGELITLVWLLMNHLGIGTQFASPETKSEDIISADDTNADDTDADDVRLEVTSDDFRAGREKNRFKNAALLLMQQRQRQRQQVNVEQSQNLM</sequence>
<feature type="transmembrane region" description="Helical" evidence="1">
    <location>
        <begin position="262"/>
        <end position="284"/>
    </location>
</feature>
<feature type="domain" description="DUF4220" evidence="2">
    <location>
        <begin position="171"/>
        <end position="322"/>
    </location>
</feature>
<feature type="domain" description="DUF4220" evidence="2">
    <location>
        <begin position="53"/>
        <end position="165"/>
    </location>
</feature>
<name>A0AAV5MBR9_9ROSI</name>
<keyword evidence="1" id="KW-0472">Membrane</keyword>
<comment type="caution">
    <text evidence="3">The sequence shown here is derived from an EMBL/GenBank/DDBJ whole genome shotgun (WGS) entry which is preliminary data.</text>
</comment>
<dbReference type="Pfam" id="PF04578">
    <property type="entry name" value="DUF594"/>
    <property type="match status" value="1"/>
</dbReference>
<reference evidence="3 4" key="1">
    <citation type="journal article" date="2021" name="Commun. Biol.">
        <title>The genome of Shorea leprosula (Dipterocarpaceae) highlights the ecological relevance of drought in aseasonal tropical rainforests.</title>
        <authorList>
            <person name="Ng K.K.S."/>
            <person name="Kobayashi M.J."/>
            <person name="Fawcett J.A."/>
            <person name="Hatakeyama M."/>
            <person name="Paape T."/>
            <person name="Ng C.H."/>
            <person name="Ang C.C."/>
            <person name="Tnah L.H."/>
            <person name="Lee C.T."/>
            <person name="Nishiyama T."/>
            <person name="Sese J."/>
            <person name="O'Brien M.J."/>
            <person name="Copetti D."/>
            <person name="Mohd Noor M.I."/>
            <person name="Ong R.C."/>
            <person name="Putra M."/>
            <person name="Sireger I.Z."/>
            <person name="Indrioko S."/>
            <person name="Kosugi Y."/>
            <person name="Izuno A."/>
            <person name="Isagi Y."/>
            <person name="Lee S.L."/>
            <person name="Shimizu K.K."/>
        </authorList>
    </citation>
    <scope>NUCLEOTIDE SEQUENCE [LARGE SCALE GENOMIC DNA]</scope>
    <source>
        <strain evidence="3">214</strain>
    </source>
</reference>
<dbReference type="AlphaFoldDB" id="A0AAV5MBR9"/>
<keyword evidence="4" id="KW-1185">Reference proteome</keyword>
<feature type="transmembrane region" description="Helical" evidence="1">
    <location>
        <begin position="133"/>
        <end position="150"/>
    </location>
</feature>
<dbReference type="InterPro" id="IPR007658">
    <property type="entry name" value="DUF594"/>
</dbReference>